<reference evidence="5 6" key="1">
    <citation type="submission" date="2018-02" db="EMBL/GenBank/DDBJ databases">
        <title>Draft genome sequence of Ochrobactrum oryzae found in Brazil.</title>
        <authorList>
            <person name="Cerdeira L."/>
            <person name="Andrade F."/>
            <person name="Zacariotto T."/>
            <person name="Barbosa B."/>
            <person name="Santos S."/>
            <person name="Cassetari V."/>
            <person name="Lincopan N."/>
        </authorList>
    </citation>
    <scope>NUCLEOTIDE SEQUENCE [LARGE SCALE GENOMIC DNA]</scope>
    <source>
        <strain evidence="5 6">OA447</strain>
    </source>
</reference>
<comment type="caution">
    <text evidence="5">The sequence shown here is derived from an EMBL/GenBank/DDBJ whole genome shotgun (WGS) entry which is preliminary data.</text>
</comment>
<evidence type="ECO:0000313" key="5">
    <source>
        <dbReference type="EMBL" id="PQA74031.1"/>
    </source>
</evidence>
<evidence type="ECO:0000256" key="1">
    <source>
        <dbReference type="ARBA" id="ARBA00022908"/>
    </source>
</evidence>
<gene>
    <name evidence="5" type="ORF">C3731_08545</name>
</gene>
<dbReference type="PANTHER" id="PTHR34985">
    <property type="entry name" value="SLR0554 PROTEIN"/>
    <property type="match status" value="1"/>
</dbReference>
<dbReference type="GO" id="GO:0015074">
    <property type="term" value="P:DNA integration"/>
    <property type="evidence" value="ECO:0007669"/>
    <property type="project" value="UniProtKB-KW"/>
</dbReference>
<dbReference type="InterPro" id="IPR038488">
    <property type="entry name" value="Integrase_DNA-bd_sf"/>
</dbReference>
<dbReference type="InterPro" id="IPR007936">
    <property type="entry name" value="VapE-like_dom"/>
</dbReference>
<name>A0A2S7J1A0_9HYPH</name>
<evidence type="ECO:0000256" key="2">
    <source>
        <dbReference type="ARBA" id="ARBA00023125"/>
    </source>
</evidence>
<evidence type="ECO:0000313" key="6">
    <source>
        <dbReference type="Proteomes" id="UP000238493"/>
    </source>
</evidence>
<dbReference type="Gene3D" id="3.30.70.1790">
    <property type="entry name" value="RepB DNA-primase, N-terminal domain"/>
    <property type="match status" value="1"/>
</dbReference>
<dbReference type="Pfam" id="PF13356">
    <property type="entry name" value="Arm-DNA-bind_3"/>
    <property type="match status" value="1"/>
</dbReference>
<dbReference type="EMBL" id="PTRC01000013">
    <property type="protein sequence ID" value="PQA74031.1"/>
    <property type="molecule type" value="Genomic_DNA"/>
</dbReference>
<dbReference type="InterPro" id="IPR044068">
    <property type="entry name" value="CB"/>
</dbReference>
<evidence type="ECO:0000259" key="4">
    <source>
        <dbReference type="PROSITE" id="PS51900"/>
    </source>
</evidence>
<dbReference type="OrthoDB" id="9763644at2"/>
<organism evidence="5 6">
    <name type="scientific">Brucella oryzae</name>
    <dbReference type="NCBI Taxonomy" id="335286"/>
    <lineage>
        <taxon>Bacteria</taxon>
        <taxon>Pseudomonadati</taxon>
        <taxon>Pseudomonadota</taxon>
        <taxon>Alphaproteobacteria</taxon>
        <taxon>Hyphomicrobiales</taxon>
        <taxon>Brucellaceae</taxon>
        <taxon>Brucella/Ochrobactrum group</taxon>
        <taxon>Brucella</taxon>
    </lineage>
</organism>
<dbReference type="AlphaFoldDB" id="A0A2S7J1A0"/>
<feature type="domain" description="Core-binding (CB)" evidence="4">
    <location>
        <begin position="99"/>
        <end position="178"/>
    </location>
</feature>
<keyword evidence="6" id="KW-1185">Reference proteome</keyword>
<dbReference type="InterPro" id="IPR011010">
    <property type="entry name" value="DNA_brk_join_enz"/>
</dbReference>
<dbReference type="GO" id="GO:0003677">
    <property type="term" value="F:DNA binding"/>
    <property type="evidence" value="ECO:0007669"/>
    <property type="project" value="UniProtKB-UniRule"/>
</dbReference>
<proteinExistence type="predicted"/>
<dbReference type="InterPro" id="IPR010998">
    <property type="entry name" value="Integrase_recombinase_N"/>
</dbReference>
<sequence>MPNLRLTRRAIDDLPHADSGQVYYRDTLLTGFGLRVGTQSKVYYADEGQVNRRTRRVTIGRADVFAPEVARKKAMALLAEMAEGLDPHAEKRRETVVKLTLADAFDTFFAARPHLSPYSVRNYTRTAKLYLKAWRKKPINEITRQMVLKKHQEISAENGKVTANNVMRHLRSVWVDLDCKDYPGSEAQQRDTILGLLSDDKLRPSGVPKPTAFWFTGGGYQAIWRMTDPVPAEDAEAHNRALLVAFQGGAGTIDVSRLLRLPGTVNWLSDRKRATGREPAKAFLMEPISFSVEPRNYTLADFRLRLDKSNAPKTDGKALTNLDDIEALPLPDDRGEIIPLDPVWSEVIVTGKNPPDKNYQSRSELVFAAALWLLGHNVAPGHVVSILTSPDLGISAHVRENPNPLRYARRQVARAMEAIDLRGRGWPKVDEHGHPAAHEPENVRFALATLDVDARRNMFTHFDEVTGLGLEGRDISDICEILCSMFERKLDFRARVTVIRRELITIAYERAYHPVIDYLDRLIWDGVPRLDTWLRDYCEADDTELNREFGVRFLIGGVRRIKQPGVKFDTMLVLEGRQGVGKSRLAARLAVRDEWFCGDLNLSADAKTKAELVSRAWIVECQEPDGARKATLDAIKAFLATPIDLPMRTLPVPFPGIALLSAPPTKTPICATRLETGDTGRSRLAASIWTLSAATSISYGPKLLYGSKPESQSYCPGIYGRLPTNFRPAA</sequence>
<dbReference type="PANTHER" id="PTHR34985:SF1">
    <property type="entry name" value="SLR0554 PROTEIN"/>
    <property type="match status" value="1"/>
</dbReference>
<keyword evidence="1" id="KW-0229">DNA integration</keyword>
<dbReference type="Gene3D" id="1.10.150.130">
    <property type="match status" value="1"/>
</dbReference>
<dbReference type="SUPFAM" id="SSF56349">
    <property type="entry name" value="DNA breaking-rejoining enzymes"/>
    <property type="match status" value="1"/>
</dbReference>
<dbReference type="InterPro" id="IPR025166">
    <property type="entry name" value="Integrase_DNA_bind_dom"/>
</dbReference>
<accession>A0A2S7J1A0</accession>
<dbReference type="Pfam" id="PF05272">
    <property type="entry name" value="VapE-like_dom"/>
    <property type="match status" value="1"/>
</dbReference>
<dbReference type="PROSITE" id="PS51900">
    <property type="entry name" value="CB"/>
    <property type="match status" value="1"/>
</dbReference>
<keyword evidence="2 3" id="KW-0238">DNA-binding</keyword>
<dbReference type="Proteomes" id="UP000238493">
    <property type="component" value="Unassembled WGS sequence"/>
</dbReference>
<evidence type="ECO:0000256" key="3">
    <source>
        <dbReference type="PROSITE-ProRule" id="PRU01248"/>
    </source>
</evidence>
<protein>
    <recommendedName>
        <fullName evidence="4">Core-binding (CB) domain-containing protein</fullName>
    </recommendedName>
</protein>
<dbReference type="Gene3D" id="3.30.160.390">
    <property type="entry name" value="Integrase, DNA-binding domain"/>
    <property type="match status" value="1"/>
</dbReference>